<feature type="region of interest" description="Disordered" evidence="1">
    <location>
        <begin position="264"/>
        <end position="301"/>
    </location>
</feature>
<sequence>MGLRALAGAVLLAALGSATAAAPLRIATFSPDLSRDGPGLLLRDLGRKDAQIDAVVRVIAETRPDILLLTGFDWDLDGLALAAFRARLSAAGADYPHSFSARPNAGMPSGLDLDGNGRAGTANDRQGFGRFSGQGGMAILSRHPIGPVLDHSAFLWRDLPGNLMPPAAPEVAAVQRLSSAAHWDATLTVAGKPLHLLAMAASPPVFDGPEDRNGRRNHDELAFWLDRLPGAPFVLAGKLNIDAADSEGRPDALARMMARVTDSLPASEGGRAAGSAGVNAAQKGDPALDTGDWPDDKPPGNLRVDYVLPQKGLKVLGSGVFWPPTGELAQVALAASSHRLVWVDIDWPPAER</sequence>
<gene>
    <name evidence="4" type="ORF">RM190_02125</name>
</gene>
<dbReference type="InterPro" id="IPR036691">
    <property type="entry name" value="Endo/exonu/phosph_ase_sf"/>
</dbReference>
<evidence type="ECO:0000313" key="4">
    <source>
        <dbReference type="EMBL" id="MDT1060635.1"/>
    </source>
</evidence>
<evidence type="ECO:0000256" key="2">
    <source>
        <dbReference type="SAM" id="SignalP"/>
    </source>
</evidence>
<dbReference type="Gene3D" id="3.60.10.10">
    <property type="entry name" value="Endonuclease/exonuclease/phosphatase"/>
    <property type="match status" value="1"/>
</dbReference>
<keyword evidence="4" id="KW-0378">Hydrolase</keyword>
<dbReference type="GO" id="GO:0004519">
    <property type="term" value="F:endonuclease activity"/>
    <property type="evidence" value="ECO:0007669"/>
    <property type="project" value="UniProtKB-KW"/>
</dbReference>
<dbReference type="SUPFAM" id="SSF56219">
    <property type="entry name" value="DNase I-like"/>
    <property type="match status" value="1"/>
</dbReference>
<keyword evidence="5" id="KW-1185">Reference proteome</keyword>
<comment type="caution">
    <text evidence="4">The sequence shown here is derived from an EMBL/GenBank/DDBJ whole genome shotgun (WGS) entry which is preliminary data.</text>
</comment>
<evidence type="ECO:0000259" key="3">
    <source>
        <dbReference type="Pfam" id="PF03372"/>
    </source>
</evidence>
<name>A0ABU3EAY8_9RHOB</name>
<dbReference type="Pfam" id="PF03372">
    <property type="entry name" value="Exo_endo_phos"/>
    <property type="match status" value="1"/>
</dbReference>
<organism evidence="4 5">
    <name type="scientific">Paracoccus broussonetiae</name>
    <dbReference type="NCBI Taxonomy" id="3075834"/>
    <lineage>
        <taxon>Bacteria</taxon>
        <taxon>Pseudomonadati</taxon>
        <taxon>Pseudomonadota</taxon>
        <taxon>Alphaproteobacteria</taxon>
        <taxon>Rhodobacterales</taxon>
        <taxon>Paracoccaceae</taxon>
        <taxon>Paracoccus</taxon>
    </lineage>
</organism>
<feature type="chain" id="PRO_5045332316" evidence="2">
    <location>
        <begin position="21"/>
        <end position="352"/>
    </location>
</feature>
<reference evidence="5" key="1">
    <citation type="submission" date="2023-07" db="EMBL/GenBank/DDBJ databases">
        <title>Characterization of two Paracoccaceae strains isolated from Phycosphere and proposal of Xinfangfangia lacusdiani sp. nov.</title>
        <authorList>
            <person name="Deng Y."/>
            <person name="Zhang Y.Q."/>
        </authorList>
    </citation>
    <scope>NUCLEOTIDE SEQUENCE [LARGE SCALE GENOMIC DNA]</scope>
    <source>
        <strain evidence="5">CPCC 101403</strain>
    </source>
</reference>
<keyword evidence="4" id="KW-0540">Nuclease</keyword>
<feature type="signal peptide" evidence="2">
    <location>
        <begin position="1"/>
        <end position="20"/>
    </location>
</feature>
<keyword evidence="2" id="KW-0732">Signal</keyword>
<keyword evidence="4" id="KW-0255">Endonuclease</keyword>
<dbReference type="Proteomes" id="UP001251085">
    <property type="component" value="Unassembled WGS sequence"/>
</dbReference>
<protein>
    <submittedName>
        <fullName evidence="4">Endonuclease/exonuclease/phosphatase family protein</fullName>
    </submittedName>
</protein>
<proteinExistence type="predicted"/>
<feature type="region of interest" description="Disordered" evidence="1">
    <location>
        <begin position="106"/>
        <end position="127"/>
    </location>
</feature>
<feature type="domain" description="Endonuclease/exonuclease/phosphatase" evidence="3">
    <location>
        <begin position="44"/>
        <end position="325"/>
    </location>
</feature>
<dbReference type="EMBL" id="JAVRQI010000001">
    <property type="protein sequence ID" value="MDT1060635.1"/>
    <property type="molecule type" value="Genomic_DNA"/>
</dbReference>
<evidence type="ECO:0000313" key="5">
    <source>
        <dbReference type="Proteomes" id="UP001251085"/>
    </source>
</evidence>
<dbReference type="RefSeq" id="WP_311757725.1">
    <property type="nucleotide sequence ID" value="NZ_JAVRQI010000001.1"/>
</dbReference>
<evidence type="ECO:0000256" key="1">
    <source>
        <dbReference type="SAM" id="MobiDB-lite"/>
    </source>
</evidence>
<accession>A0ABU3EAY8</accession>
<feature type="compositionally biased region" description="Low complexity" evidence="1">
    <location>
        <begin position="266"/>
        <end position="277"/>
    </location>
</feature>
<dbReference type="InterPro" id="IPR005135">
    <property type="entry name" value="Endo/exonuclease/phosphatase"/>
</dbReference>